<dbReference type="InterPro" id="IPR009057">
    <property type="entry name" value="Homeodomain-like_sf"/>
</dbReference>
<dbReference type="Pfam" id="PF00158">
    <property type="entry name" value="Sigma54_activat"/>
    <property type="match status" value="1"/>
</dbReference>
<dbReference type="InterPro" id="IPR058031">
    <property type="entry name" value="AAA_lid_NorR"/>
</dbReference>
<feature type="domain" description="Response regulatory" evidence="8">
    <location>
        <begin position="7"/>
        <end position="120"/>
    </location>
</feature>
<keyword evidence="4 9" id="KW-0238">DNA-binding</keyword>
<dbReference type="GO" id="GO:0006355">
    <property type="term" value="P:regulation of DNA-templated transcription"/>
    <property type="evidence" value="ECO:0007669"/>
    <property type="project" value="InterPro"/>
</dbReference>
<keyword evidence="6" id="KW-0597">Phosphoprotein</keyword>
<protein>
    <submittedName>
        <fullName evidence="9">DNA-binding transcriptional response regulator, NtrC family, contains REC, AAA-type ATPase, and a Fis-type DNA-binding domains</fullName>
    </submittedName>
</protein>
<dbReference type="PROSITE" id="PS50110">
    <property type="entry name" value="RESPONSE_REGULATORY"/>
    <property type="match status" value="1"/>
</dbReference>
<dbReference type="GO" id="GO:0043565">
    <property type="term" value="F:sequence-specific DNA binding"/>
    <property type="evidence" value="ECO:0007669"/>
    <property type="project" value="InterPro"/>
</dbReference>
<reference evidence="10" key="1">
    <citation type="submission" date="2016-10" db="EMBL/GenBank/DDBJ databases">
        <authorList>
            <person name="Varghese N."/>
            <person name="Submissions S."/>
        </authorList>
    </citation>
    <scope>NUCLEOTIDE SEQUENCE [LARGE SCALE GENOMIC DNA]</scope>
    <source>
        <strain evidence="10">UNC178MFTsu3.1</strain>
    </source>
</reference>
<dbReference type="SMART" id="SM00382">
    <property type="entry name" value="AAA"/>
    <property type="match status" value="1"/>
</dbReference>
<dbReference type="SUPFAM" id="SSF52540">
    <property type="entry name" value="P-loop containing nucleoside triphosphate hydrolases"/>
    <property type="match status" value="1"/>
</dbReference>
<dbReference type="Gene3D" id="1.10.10.60">
    <property type="entry name" value="Homeodomain-like"/>
    <property type="match status" value="1"/>
</dbReference>
<dbReference type="Pfam" id="PF25601">
    <property type="entry name" value="AAA_lid_14"/>
    <property type="match status" value="1"/>
</dbReference>
<evidence type="ECO:0000256" key="6">
    <source>
        <dbReference type="PROSITE-ProRule" id="PRU00169"/>
    </source>
</evidence>
<dbReference type="CDD" id="cd00009">
    <property type="entry name" value="AAA"/>
    <property type="match status" value="1"/>
</dbReference>
<keyword evidence="2" id="KW-0067">ATP-binding</keyword>
<dbReference type="Pfam" id="PF02954">
    <property type="entry name" value="HTH_8"/>
    <property type="match status" value="1"/>
</dbReference>
<dbReference type="InterPro" id="IPR002197">
    <property type="entry name" value="HTH_Fis"/>
</dbReference>
<dbReference type="PROSITE" id="PS00688">
    <property type="entry name" value="SIGMA54_INTERACT_3"/>
    <property type="match status" value="1"/>
</dbReference>
<keyword evidence="5" id="KW-0804">Transcription</keyword>
<dbReference type="PANTHER" id="PTHR32071:SF117">
    <property type="entry name" value="PTS-DEPENDENT DIHYDROXYACETONE KINASE OPERON REGULATORY PROTEIN-RELATED"/>
    <property type="match status" value="1"/>
</dbReference>
<dbReference type="SUPFAM" id="SSF46689">
    <property type="entry name" value="Homeodomain-like"/>
    <property type="match status" value="1"/>
</dbReference>
<dbReference type="Gene3D" id="1.10.8.60">
    <property type="match status" value="1"/>
</dbReference>
<gene>
    <name evidence="9" type="ORF">SAMN02799615_00785</name>
</gene>
<organism evidence="9 10">
    <name type="scientific">Dyella marensis</name>
    <dbReference type="NCBI Taxonomy" id="500610"/>
    <lineage>
        <taxon>Bacteria</taxon>
        <taxon>Pseudomonadati</taxon>
        <taxon>Pseudomonadota</taxon>
        <taxon>Gammaproteobacteria</taxon>
        <taxon>Lysobacterales</taxon>
        <taxon>Rhodanobacteraceae</taxon>
        <taxon>Dyella</taxon>
    </lineage>
</organism>
<proteinExistence type="predicted"/>
<evidence type="ECO:0000313" key="9">
    <source>
        <dbReference type="EMBL" id="SFE33871.1"/>
    </source>
</evidence>
<dbReference type="Gene3D" id="3.40.50.300">
    <property type="entry name" value="P-loop containing nucleotide triphosphate hydrolases"/>
    <property type="match status" value="1"/>
</dbReference>
<dbReference type="GO" id="GO:0000160">
    <property type="term" value="P:phosphorelay signal transduction system"/>
    <property type="evidence" value="ECO:0007669"/>
    <property type="project" value="InterPro"/>
</dbReference>
<evidence type="ECO:0000256" key="1">
    <source>
        <dbReference type="ARBA" id="ARBA00022741"/>
    </source>
</evidence>
<dbReference type="InterPro" id="IPR011006">
    <property type="entry name" value="CheY-like_superfamily"/>
</dbReference>
<dbReference type="InterPro" id="IPR027417">
    <property type="entry name" value="P-loop_NTPase"/>
</dbReference>
<dbReference type="SMART" id="SM00448">
    <property type="entry name" value="REC"/>
    <property type="match status" value="1"/>
</dbReference>
<accession>A0A1I1ZQC6</accession>
<dbReference type="GO" id="GO:0005524">
    <property type="term" value="F:ATP binding"/>
    <property type="evidence" value="ECO:0007669"/>
    <property type="project" value="UniProtKB-KW"/>
</dbReference>
<dbReference type="RefSeq" id="WP_081805284.1">
    <property type="nucleotide sequence ID" value="NZ_FONH01000002.1"/>
</dbReference>
<dbReference type="CDD" id="cd00156">
    <property type="entry name" value="REC"/>
    <property type="match status" value="1"/>
</dbReference>
<dbReference type="PROSITE" id="PS50045">
    <property type="entry name" value="SIGMA54_INTERACT_4"/>
    <property type="match status" value="1"/>
</dbReference>
<name>A0A1I1ZQC6_9GAMM</name>
<evidence type="ECO:0000256" key="4">
    <source>
        <dbReference type="ARBA" id="ARBA00023125"/>
    </source>
</evidence>
<dbReference type="InterPro" id="IPR003593">
    <property type="entry name" value="AAA+_ATPase"/>
</dbReference>
<keyword evidence="3" id="KW-0805">Transcription regulation</keyword>
<evidence type="ECO:0000259" key="7">
    <source>
        <dbReference type="PROSITE" id="PS50045"/>
    </source>
</evidence>
<dbReference type="InterPro" id="IPR001789">
    <property type="entry name" value="Sig_transdc_resp-reg_receiver"/>
</dbReference>
<dbReference type="SUPFAM" id="SSF52172">
    <property type="entry name" value="CheY-like"/>
    <property type="match status" value="1"/>
</dbReference>
<dbReference type="Gene3D" id="3.40.50.2300">
    <property type="match status" value="1"/>
</dbReference>
<dbReference type="FunFam" id="3.40.50.300:FF:000006">
    <property type="entry name" value="DNA-binding transcriptional regulator NtrC"/>
    <property type="match status" value="1"/>
</dbReference>
<dbReference type="InterPro" id="IPR002078">
    <property type="entry name" value="Sigma_54_int"/>
</dbReference>
<dbReference type="InterPro" id="IPR025944">
    <property type="entry name" value="Sigma_54_int_dom_CS"/>
</dbReference>
<dbReference type="PANTHER" id="PTHR32071">
    <property type="entry name" value="TRANSCRIPTIONAL REGULATORY PROTEIN"/>
    <property type="match status" value="1"/>
</dbReference>
<feature type="modified residue" description="4-aspartylphosphate" evidence="6">
    <location>
        <position position="56"/>
    </location>
</feature>
<dbReference type="Pfam" id="PF00072">
    <property type="entry name" value="Response_reg"/>
    <property type="match status" value="1"/>
</dbReference>
<evidence type="ECO:0000256" key="3">
    <source>
        <dbReference type="ARBA" id="ARBA00023015"/>
    </source>
</evidence>
<feature type="domain" description="Sigma-54 factor interaction" evidence="7">
    <location>
        <begin position="139"/>
        <end position="366"/>
    </location>
</feature>
<dbReference type="STRING" id="500610.SAMN02799615_00785"/>
<evidence type="ECO:0000256" key="2">
    <source>
        <dbReference type="ARBA" id="ARBA00022840"/>
    </source>
</evidence>
<dbReference type="Proteomes" id="UP000199477">
    <property type="component" value="Unassembled WGS sequence"/>
</dbReference>
<dbReference type="EMBL" id="FONH01000002">
    <property type="protein sequence ID" value="SFE33871.1"/>
    <property type="molecule type" value="Genomic_DNA"/>
</dbReference>
<evidence type="ECO:0000313" key="10">
    <source>
        <dbReference type="Proteomes" id="UP000199477"/>
    </source>
</evidence>
<sequence>MTSIAPTILLVDDDPGCLQATSAHAKLKGCKVITATSFAAASDAAMAHTYDLALVDISLPDGNGLDLIERIALSRHGQAIVLTGYPTVDSAIRTVRLPAADYLVKPIRGEQLEELLDRARASAALRHAEGAREPRCGALIGHSRAMRALFDKIERVAPMDITVLIHGESGTGKELAARAVHELSGRKGRFVAVNCGAVAPELLPSEMFGHERGSFTGAVRDHAGYFEQAEGGTLFLDEFTEMPLALQTHLLRVLEERRVTRVGSHKSQPVDVRVVAACNRVPAEAVDQGLLRQDLYYRLMDFPIRMPALREHPEDIPYIAAHLLDQLNERYETARQFSAEAVARLMAHHWPGNVRELRHVIQRAFVLAEETIEVPASPEAMEAPLRDKTRFDMHVGMSLEEMEKRALLGTLEYFNHDKARTADVLGISLKTIYNKLARYASSDELAHKQ</sequence>
<keyword evidence="1" id="KW-0547">Nucleotide-binding</keyword>
<keyword evidence="10" id="KW-1185">Reference proteome</keyword>
<evidence type="ECO:0000256" key="5">
    <source>
        <dbReference type="ARBA" id="ARBA00023163"/>
    </source>
</evidence>
<evidence type="ECO:0000259" key="8">
    <source>
        <dbReference type="PROSITE" id="PS50110"/>
    </source>
</evidence>
<dbReference type="AlphaFoldDB" id="A0A1I1ZQC6"/>